<evidence type="ECO:0000313" key="1">
    <source>
        <dbReference type="EMBL" id="KAB1987437.1"/>
    </source>
</evidence>
<dbReference type="Proteomes" id="UP000442990">
    <property type="component" value="Unassembled WGS sequence"/>
</dbReference>
<keyword evidence="2" id="KW-1185">Reference proteome</keyword>
<sequence length="89" mass="9531">MAGGQGTFLSATFTQDVPDTFTRVTISGSDVAKLARATDGEEINDIVAAGIARYMNGGMYTGFSPDDFKFNLDDVTFRGVETTVAERHS</sequence>
<protein>
    <submittedName>
        <fullName evidence="1">Uncharacterized protein</fullName>
    </submittedName>
</protein>
<accession>A0A7J5DFR5</accession>
<dbReference type="RefSeq" id="WP_151470191.1">
    <property type="nucleotide sequence ID" value="NZ_WBKG01000013.1"/>
</dbReference>
<reference evidence="1 2" key="1">
    <citation type="submission" date="2019-09" db="EMBL/GenBank/DDBJ databases">
        <title>Isolation and identification of active actinomycetes.</title>
        <authorList>
            <person name="Yu Z."/>
            <person name="Han C."/>
            <person name="Yu B."/>
        </authorList>
    </citation>
    <scope>NUCLEOTIDE SEQUENCE [LARGE SCALE GENOMIC DNA]</scope>
    <source>
        <strain evidence="1 2">NEAU-H2</strain>
    </source>
</reference>
<gene>
    <name evidence="1" type="ORF">F8144_17045</name>
</gene>
<comment type="caution">
    <text evidence="1">The sequence shown here is derived from an EMBL/GenBank/DDBJ whole genome shotgun (WGS) entry which is preliminary data.</text>
</comment>
<dbReference type="AlphaFoldDB" id="A0A7J5DFR5"/>
<name>A0A7J5DFR5_9ACTN</name>
<organism evidence="1 2">
    <name type="scientific">Streptomyces triticiradicis</name>
    <dbReference type="NCBI Taxonomy" id="2651189"/>
    <lineage>
        <taxon>Bacteria</taxon>
        <taxon>Bacillati</taxon>
        <taxon>Actinomycetota</taxon>
        <taxon>Actinomycetes</taxon>
        <taxon>Kitasatosporales</taxon>
        <taxon>Streptomycetaceae</taxon>
        <taxon>Streptomyces</taxon>
    </lineage>
</organism>
<dbReference type="EMBL" id="WBKG01000013">
    <property type="protein sequence ID" value="KAB1987437.1"/>
    <property type="molecule type" value="Genomic_DNA"/>
</dbReference>
<evidence type="ECO:0000313" key="2">
    <source>
        <dbReference type="Proteomes" id="UP000442990"/>
    </source>
</evidence>
<proteinExistence type="predicted"/>